<comment type="caution">
    <text evidence="4">The sequence shown here is derived from an EMBL/GenBank/DDBJ whole genome shotgun (WGS) entry which is preliminary data.</text>
</comment>
<dbReference type="InterPro" id="IPR032783">
    <property type="entry name" value="AraC_lig"/>
</dbReference>
<accession>A0ABP6Z5L1</accession>
<dbReference type="EMBL" id="BAABCE010000048">
    <property type="protein sequence ID" value="GAA3597539.1"/>
    <property type="molecule type" value="Genomic_DNA"/>
</dbReference>
<dbReference type="Pfam" id="PF12833">
    <property type="entry name" value="HTH_18"/>
    <property type="match status" value="1"/>
</dbReference>
<dbReference type="RefSeq" id="WP_346186830.1">
    <property type="nucleotide sequence ID" value="NZ_BAABCE010000048.1"/>
</dbReference>
<proteinExistence type="predicted"/>
<dbReference type="PANTHER" id="PTHR11019:SF159">
    <property type="entry name" value="TRANSCRIPTIONAL REGULATOR-RELATED"/>
    <property type="match status" value="1"/>
</dbReference>
<dbReference type="PANTHER" id="PTHR11019">
    <property type="entry name" value="HTH-TYPE TRANSCRIPTIONAL REGULATOR NIMR"/>
    <property type="match status" value="1"/>
</dbReference>
<evidence type="ECO:0000256" key="1">
    <source>
        <dbReference type="ARBA" id="ARBA00023125"/>
    </source>
</evidence>
<feature type="domain" description="HTH araC/xylS-type" evidence="3">
    <location>
        <begin position="199"/>
        <end position="300"/>
    </location>
</feature>
<evidence type="ECO:0000313" key="5">
    <source>
        <dbReference type="Proteomes" id="UP001500707"/>
    </source>
</evidence>
<sequence length="317" mass="33979">MDPVSHLLRMARVMANLDRHCLLGGSTKMAVPQRQRLEAQFHVLLEGECQLLMAGAVLEMKPGDFVLIPSGSPHRIITPGQGTMHTTTEVAGDSFITSHSSDGGSPVIDLFCGHYAFDSGAGAVLFRSLPDPVHVALGASPDSDRTLRMLSTLMRDEAQYTGTGTAAILSALSTVLLAMVLRATGGSATEALWTAASDPRIARTIESVLKDPGADWPIERLAREAAMSRATFLRHFTHETGMTVGVFVTRSRVMAAAELLASSDATIATIAGQVGYQSESAFTRAFRSEIGQTPARFRRDQRHHAGRTTLPGKPFVP</sequence>
<dbReference type="Proteomes" id="UP001500707">
    <property type="component" value="Unassembled WGS sequence"/>
</dbReference>
<feature type="region of interest" description="Disordered" evidence="2">
    <location>
        <begin position="297"/>
        <end position="317"/>
    </location>
</feature>
<dbReference type="PROSITE" id="PS01124">
    <property type="entry name" value="HTH_ARAC_FAMILY_2"/>
    <property type="match status" value="1"/>
</dbReference>
<evidence type="ECO:0000259" key="3">
    <source>
        <dbReference type="PROSITE" id="PS01124"/>
    </source>
</evidence>
<keyword evidence="1" id="KW-0238">DNA-binding</keyword>
<dbReference type="Pfam" id="PF12852">
    <property type="entry name" value="Cupin_6"/>
    <property type="match status" value="1"/>
</dbReference>
<dbReference type="SMART" id="SM00342">
    <property type="entry name" value="HTH_ARAC"/>
    <property type="match status" value="1"/>
</dbReference>
<gene>
    <name evidence="4" type="ORF">GCM10022295_92600</name>
</gene>
<organism evidence="4 5">
    <name type="scientific">Streptomyces osmaniensis</name>
    <dbReference type="NCBI Taxonomy" id="593134"/>
    <lineage>
        <taxon>Bacteria</taxon>
        <taxon>Bacillati</taxon>
        <taxon>Actinomycetota</taxon>
        <taxon>Actinomycetes</taxon>
        <taxon>Kitasatosporales</taxon>
        <taxon>Streptomycetaceae</taxon>
        <taxon>Streptomyces</taxon>
    </lineage>
</organism>
<evidence type="ECO:0000313" key="4">
    <source>
        <dbReference type="EMBL" id="GAA3597539.1"/>
    </source>
</evidence>
<evidence type="ECO:0000256" key="2">
    <source>
        <dbReference type="SAM" id="MobiDB-lite"/>
    </source>
</evidence>
<reference evidence="5" key="1">
    <citation type="journal article" date="2019" name="Int. J. Syst. Evol. Microbiol.">
        <title>The Global Catalogue of Microorganisms (GCM) 10K type strain sequencing project: providing services to taxonomists for standard genome sequencing and annotation.</title>
        <authorList>
            <consortium name="The Broad Institute Genomics Platform"/>
            <consortium name="The Broad Institute Genome Sequencing Center for Infectious Disease"/>
            <person name="Wu L."/>
            <person name="Ma J."/>
        </authorList>
    </citation>
    <scope>NUCLEOTIDE SEQUENCE [LARGE SCALE GENOMIC DNA]</scope>
    <source>
        <strain evidence="5">JCM 17656</strain>
    </source>
</reference>
<dbReference type="InterPro" id="IPR018060">
    <property type="entry name" value="HTH_AraC"/>
</dbReference>
<name>A0ABP6Z5L1_9ACTN</name>
<protein>
    <submittedName>
        <fullName evidence="4">AraC family transcriptional regulator</fullName>
    </submittedName>
</protein>
<keyword evidence="5" id="KW-1185">Reference proteome</keyword>